<feature type="compositionally biased region" description="Polar residues" evidence="1">
    <location>
        <begin position="130"/>
        <end position="139"/>
    </location>
</feature>
<dbReference type="InterPro" id="IPR008613">
    <property type="entry name" value="Excalibur_Ca-bd_domain"/>
</dbReference>
<dbReference type="Proteomes" id="UP000522720">
    <property type="component" value="Unassembled WGS sequence"/>
</dbReference>
<reference evidence="3 4" key="1">
    <citation type="submission" date="2020-04" db="EMBL/GenBank/DDBJ databases">
        <title>MicrobeNet Type strains.</title>
        <authorList>
            <person name="Nicholson A.C."/>
        </authorList>
    </citation>
    <scope>NUCLEOTIDE SEQUENCE [LARGE SCALE GENOMIC DNA]</scope>
    <source>
        <strain evidence="3 4">CCUG 69612</strain>
    </source>
</reference>
<feature type="compositionally biased region" description="Basic and acidic residues" evidence="1">
    <location>
        <begin position="178"/>
        <end position="192"/>
    </location>
</feature>
<feature type="region of interest" description="Disordered" evidence="1">
    <location>
        <begin position="172"/>
        <end position="192"/>
    </location>
</feature>
<gene>
    <name evidence="3" type="ORF">HF992_08150</name>
</gene>
<dbReference type="Pfam" id="PF05901">
    <property type="entry name" value="Excalibur"/>
    <property type="match status" value="1"/>
</dbReference>
<evidence type="ECO:0000259" key="2">
    <source>
        <dbReference type="SMART" id="SM00894"/>
    </source>
</evidence>
<dbReference type="RefSeq" id="WP_168549547.1">
    <property type="nucleotide sequence ID" value="NZ_JAAXPR010000015.1"/>
</dbReference>
<feature type="region of interest" description="Disordered" evidence="1">
    <location>
        <begin position="125"/>
        <end position="144"/>
    </location>
</feature>
<dbReference type="EMBL" id="JAAXPR010000015">
    <property type="protein sequence ID" value="NKZ20800.1"/>
    <property type="molecule type" value="Genomic_DNA"/>
</dbReference>
<accession>A0A7X6MYL1</accession>
<dbReference type="SMART" id="SM00894">
    <property type="entry name" value="Excalibur"/>
    <property type="match status" value="1"/>
</dbReference>
<keyword evidence="4" id="KW-1185">Reference proteome</keyword>
<protein>
    <recommendedName>
        <fullName evidence="2">Excalibur calcium-binding domain-containing protein</fullName>
    </recommendedName>
</protein>
<sequence>MKRPGLFKDKKNVAILILSLTTLGGLGDGGLKGELDAAKADIEQLTLVKDSLAAELEHVEKERESLTSQVRQARADLTAFKEENEAFIQLGKLAKEKEEAEAKAREEAEAKMKAEAAQAEAVRIEAEKQAANQQASAPTGQFGFASTPAAPVEGVYYKNCSMARAAGVTPLYSGDPGYGRHLDRDGDGVACE</sequence>
<organism evidence="3 4">
    <name type="scientific">Streptococcus ovuberis</name>
    <dbReference type="NCBI Taxonomy" id="1936207"/>
    <lineage>
        <taxon>Bacteria</taxon>
        <taxon>Bacillati</taxon>
        <taxon>Bacillota</taxon>
        <taxon>Bacilli</taxon>
        <taxon>Lactobacillales</taxon>
        <taxon>Streptococcaceae</taxon>
        <taxon>Streptococcus</taxon>
    </lineage>
</organism>
<evidence type="ECO:0000313" key="4">
    <source>
        <dbReference type="Proteomes" id="UP000522720"/>
    </source>
</evidence>
<name>A0A7X6MYL1_9STRE</name>
<dbReference type="AlphaFoldDB" id="A0A7X6MYL1"/>
<feature type="domain" description="Excalibur calcium-binding" evidence="2">
    <location>
        <begin position="156"/>
        <end position="192"/>
    </location>
</feature>
<evidence type="ECO:0000313" key="3">
    <source>
        <dbReference type="EMBL" id="NKZ20800.1"/>
    </source>
</evidence>
<evidence type="ECO:0000256" key="1">
    <source>
        <dbReference type="SAM" id="MobiDB-lite"/>
    </source>
</evidence>
<comment type="caution">
    <text evidence="3">The sequence shown here is derived from an EMBL/GenBank/DDBJ whole genome shotgun (WGS) entry which is preliminary data.</text>
</comment>
<proteinExistence type="predicted"/>